<dbReference type="OrthoDB" id="2018750at2759"/>
<dbReference type="PANTHER" id="PTHR16509">
    <property type="match status" value="1"/>
</dbReference>
<dbReference type="STRING" id="1890364.A0A2P6NM09"/>
<dbReference type="InterPro" id="IPR029052">
    <property type="entry name" value="Metallo-depent_PP-like"/>
</dbReference>
<dbReference type="GO" id="GO:0047631">
    <property type="term" value="F:ADP-ribose diphosphatase activity"/>
    <property type="evidence" value="ECO:0007669"/>
    <property type="project" value="TreeGrafter"/>
</dbReference>
<dbReference type="GO" id="GO:0047734">
    <property type="term" value="F:CDP-glycerol diphosphatase activity"/>
    <property type="evidence" value="ECO:0007669"/>
    <property type="project" value="TreeGrafter"/>
</dbReference>
<reference evidence="1 2" key="1">
    <citation type="journal article" date="2018" name="Genome Biol. Evol.">
        <title>Multiple Roots of Fruiting Body Formation in Amoebozoa.</title>
        <authorList>
            <person name="Hillmann F."/>
            <person name="Forbes G."/>
            <person name="Novohradska S."/>
            <person name="Ferling I."/>
            <person name="Riege K."/>
            <person name="Groth M."/>
            <person name="Westermann M."/>
            <person name="Marz M."/>
            <person name="Spaller T."/>
            <person name="Winckler T."/>
            <person name="Schaap P."/>
            <person name="Glockner G."/>
        </authorList>
    </citation>
    <scope>NUCLEOTIDE SEQUENCE [LARGE SCALE GENOMIC DNA]</scope>
    <source>
        <strain evidence="1 2">Jena</strain>
    </source>
</reference>
<evidence type="ECO:0000313" key="2">
    <source>
        <dbReference type="Proteomes" id="UP000241769"/>
    </source>
</evidence>
<accession>A0A2P6NM09</accession>
<sequence length="297" mass="33810">MSNSPLFRFGMASDVQYAGKTNIDSATLHLGPDFRLDKDIEVHSGDVCYYRDSLPKLEDVGDIIDGNLTVEATKRDLESVLERFERVQCPTLHHVIGNHCLQLPRDYLLSRLKIEKPYHSFLMQEGWRGVILDGSDISLYGWKQDEENYRQAKEYLDTHDLSQYPSASSWNAGIGEVQKQWLRDTLKKAKEDGERCIVFCHYPLLPEAALPTHLLWNGQEIADILGDLNFERTVVAYFCGHLHRGGYVLAGNRVHHYTVKGIVECPPGENVGAIVEVHADHLFVRGFGQVEDQRLDF</sequence>
<dbReference type="AlphaFoldDB" id="A0A2P6NM09"/>
<dbReference type="PANTHER" id="PTHR16509:SF8">
    <property type="entry name" value="MANGANESE-DEPENDENT ADP-RIBOSE_CDP-ALCOHOL DIPHOSPHATASE"/>
    <property type="match status" value="1"/>
</dbReference>
<dbReference type="SUPFAM" id="SSF56300">
    <property type="entry name" value="Metallo-dependent phosphatases"/>
    <property type="match status" value="1"/>
</dbReference>
<proteinExistence type="predicted"/>
<evidence type="ECO:0000313" key="1">
    <source>
        <dbReference type="EMBL" id="PRP85016.1"/>
    </source>
</evidence>
<protein>
    <submittedName>
        <fullName evidence="1">Uncharacterized protein</fullName>
    </submittedName>
</protein>
<dbReference type="Proteomes" id="UP000241769">
    <property type="component" value="Unassembled WGS sequence"/>
</dbReference>
<dbReference type="EMBL" id="MDYQ01000052">
    <property type="protein sequence ID" value="PRP85016.1"/>
    <property type="molecule type" value="Genomic_DNA"/>
</dbReference>
<comment type="caution">
    <text evidence="1">The sequence shown here is derived from an EMBL/GenBank/DDBJ whole genome shotgun (WGS) entry which is preliminary data.</text>
</comment>
<dbReference type="InParanoid" id="A0A2P6NM09"/>
<dbReference type="GO" id="GO:0030145">
    <property type="term" value="F:manganese ion binding"/>
    <property type="evidence" value="ECO:0007669"/>
    <property type="project" value="TreeGrafter"/>
</dbReference>
<gene>
    <name evidence="1" type="ORF">PROFUN_07304</name>
</gene>
<organism evidence="1 2">
    <name type="scientific">Planoprotostelium fungivorum</name>
    <dbReference type="NCBI Taxonomy" id="1890364"/>
    <lineage>
        <taxon>Eukaryota</taxon>
        <taxon>Amoebozoa</taxon>
        <taxon>Evosea</taxon>
        <taxon>Variosea</taxon>
        <taxon>Cavosteliida</taxon>
        <taxon>Cavosteliaceae</taxon>
        <taxon>Planoprotostelium</taxon>
    </lineage>
</organism>
<dbReference type="Gene3D" id="3.60.21.10">
    <property type="match status" value="1"/>
</dbReference>
<name>A0A2P6NM09_9EUKA</name>
<dbReference type="GO" id="GO:0008663">
    <property type="term" value="F:2',3'-cyclic-nucleotide 2'-phosphodiesterase activity"/>
    <property type="evidence" value="ECO:0007669"/>
    <property type="project" value="TreeGrafter"/>
</dbReference>
<keyword evidence="2" id="KW-1185">Reference proteome</keyword>